<evidence type="ECO:0008006" key="4">
    <source>
        <dbReference type="Google" id="ProtNLM"/>
    </source>
</evidence>
<gene>
    <name evidence="2" type="ORF">F383_17630</name>
</gene>
<evidence type="ECO:0000313" key="3">
    <source>
        <dbReference type="Proteomes" id="UP000032142"/>
    </source>
</evidence>
<dbReference type="Proteomes" id="UP000032142">
    <property type="component" value="Unassembled WGS sequence"/>
</dbReference>
<accession>A0A0B0NRP0</accession>
<keyword evidence="3" id="KW-1185">Reference proteome</keyword>
<reference evidence="3" key="1">
    <citation type="submission" date="2014-09" db="EMBL/GenBank/DDBJ databases">
        <authorList>
            <person name="Mudge J."/>
            <person name="Ramaraj T."/>
            <person name="Lindquist I.E."/>
            <person name="Bharti A.K."/>
            <person name="Sundararajan A."/>
            <person name="Cameron C.T."/>
            <person name="Woodward J.E."/>
            <person name="May G.D."/>
            <person name="Brubaker C."/>
            <person name="Broadhvest J."/>
            <person name="Wilkins T.A."/>
        </authorList>
    </citation>
    <scope>NUCLEOTIDE SEQUENCE</scope>
    <source>
        <strain evidence="3">cv. AKA8401</strain>
    </source>
</reference>
<evidence type="ECO:0000256" key="1">
    <source>
        <dbReference type="SAM" id="SignalP"/>
    </source>
</evidence>
<proteinExistence type="predicted"/>
<dbReference type="EMBL" id="KN403980">
    <property type="protein sequence ID" value="KHG15520.1"/>
    <property type="molecule type" value="Genomic_DNA"/>
</dbReference>
<feature type="chain" id="PRO_5002056628" description="Defensin-like protein 263" evidence="1">
    <location>
        <begin position="25"/>
        <end position="94"/>
    </location>
</feature>
<name>A0A0B0NRP0_GOSAR</name>
<protein>
    <recommendedName>
        <fullName evidence="4">Defensin-like protein 263</fullName>
    </recommendedName>
</protein>
<dbReference type="AlphaFoldDB" id="A0A0B0NRP0"/>
<keyword evidence="1" id="KW-0732">Signal</keyword>
<evidence type="ECO:0000313" key="2">
    <source>
        <dbReference type="EMBL" id="KHG15520.1"/>
    </source>
</evidence>
<sequence>MASCGIASCFVILIATFCVLNSEACTHDSECQLNCEHLDLCDLKTKKCSCLPVFEPLPSNDAKCSKDSDCAKPCGQGCKHYNCVRGYCLCHCTA</sequence>
<organism evidence="2 3">
    <name type="scientific">Gossypium arboreum</name>
    <name type="common">Tree cotton</name>
    <name type="synonym">Gossypium nanking</name>
    <dbReference type="NCBI Taxonomy" id="29729"/>
    <lineage>
        <taxon>Eukaryota</taxon>
        <taxon>Viridiplantae</taxon>
        <taxon>Streptophyta</taxon>
        <taxon>Embryophyta</taxon>
        <taxon>Tracheophyta</taxon>
        <taxon>Spermatophyta</taxon>
        <taxon>Magnoliopsida</taxon>
        <taxon>eudicotyledons</taxon>
        <taxon>Gunneridae</taxon>
        <taxon>Pentapetalae</taxon>
        <taxon>rosids</taxon>
        <taxon>malvids</taxon>
        <taxon>Malvales</taxon>
        <taxon>Malvaceae</taxon>
        <taxon>Malvoideae</taxon>
        <taxon>Gossypium</taxon>
    </lineage>
</organism>
<feature type="signal peptide" evidence="1">
    <location>
        <begin position="1"/>
        <end position="24"/>
    </location>
</feature>